<accession>A0ABZ2R288</accession>
<reference evidence="2 3" key="1">
    <citation type="submission" date="2024-03" db="EMBL/GenBank/DDBJ databases">
        <title>Rhodococcus navarretei sp. nov. and Pseudarthrobacter quantumdoti sp. nov., two new species with the ability to biosynthesize Quantum Dots isolated from soil samples at Union Glacier, Antarctica.</title>
        <authorList>
            <person name="Vargas M."/>
        </authorList>
    </citation>
    <scope>NUCLEOTIDE SEQUENCE [LARGE SCALE GENOMIC DNA]</scope>
    <source>
        <strain evidence="2 3">RC-2-3</strain>
    </source>
</reference>
<keyword evidence="3" id="KW-1185">Reference proteome</keyword>
<evidence type="ECO:0000313" key="2">
    <source>
        <dbReference type="EMBL" id="WXK91946.1"/>
    </source>
</evidence>
<dbReference type="RefSeq" id="WP_406633271.1">
    <property type="nucleotide sequence ID" value="NZ_CP148033.1"/>
</dbReference>
<evidence type="ECO:0000256" key="1">
    <source>
        <dbReference type="SAM" id="MobiDB-lite"/>
    </source>
</evidence>
<dbReference type="Proteomes" id="UP001623384">
    <property type="component" value="Chromosome"/>
</dbReference>
<proteinExistence type="predicted"/>
<sequence>MHHWSPAGLQQDGRRTAVRETGVAERVGPSRVAQRPEPVAK</sequence>
<evidence type="ECO:0000313" key="3">
    <source>
        <dbReference type="Proteomes" id="UP001623384"/>
    </source>
</evidence>
<feature type="region of interest" description="Disordered" evidence="1">
    <location>
        <begin position="1"/>
        <end position="41"/>
    </location>
</feature>
<name>A0ABZ2R288_9MICC</name>
<gene>
    <name evidence="2" type="ORF">WHH00_12715</name>
</gene>
<dbReference type="EMBL" id="CP148033">
    <property type="protein sequence ID" value="WXK91946.1"/>
    <property type="molecule type" value="Genomic_DNA"/>
</dbReference>
<protein>
    <submittedName>
        <fullName evidence="2">Uncharacterized protein</fullName>
    </submittedName>
</protein>
<organism evidence="2 3">
    <name type="scientific">Pseudarthrobacter quantipunctorum</name>
    <dbReference type="NCBI Taxonomy" id="3128980"/>
    <lineage>
        <taxon>Bacteria</taxon>
        <taxon>Bacillati</taxon>
        <taxon>Actinomycetota</taxon>
        <taxon>Actinomycetes</taxon>
        <taxon>Micrococcales</taxon>
        <taxon>Micrococcaceae</taxon>
        <taxon>Pseudarthrobacter</taxon>
    </lineage>
</organism>